<evidence type="ECO:0000313" key="2">
    <source>
        <dbReference type="Proteomes" id="UP000703661"/>
    </source>
</evidence>
<evidence type="ECO:0000313" key="1">
    <source>
        <dbReference type="EMBL" id="KAG0016221.1"/>
    </source>
</evidence>
<name>A0A9P6MXC0_9FUNG</name>
<comment type="caution">
    <text evidence="1">The sequence shown here is derived from an EMBL/GenBank/DDBJ whole genome shotgun (WGS) entry which is preliminary data.</text>
</comment>
<accession>A0A9P6MXC0</accession>
<protein>
    <submittedName>
        <fullName evidence="1">Uncharacterized protein</fullName>
    </submittedName>
</protein>
<dbReference type="Proteomes" id="UP000703661">
    <property type="component" value="Unassembled WGS sequence"/>
</dbReference>
<dbReference type="EMBL" id="JAAAID010000552">
    <property type="protein sequence ID" value="KAG0016221.1"/>
    <property type="molecule type" value="Genomic_DNA"/>
</dbReference>
<dbReference type="Pfam" id="PF14022">
    <property type="entry name" value="DUF4238"/>
    <property type="match status" value="1"/>
</dbReference>
<proteinExistence type="predicted"/>
<gene>
    <name evidence="1" type="ORF">BGZ80_009359</name>
</gene>
<dbReference type="InterPro" id="IPR025332">
    <property type="entry name" value="DUF4238"/>
</dbReference>
<reference evidence="1" key="1">
    <citation type="journal article" date="2020" name="Fungal Divers.">
        <title>Resolving the Mortierellaceae phylogeny through synthesis of multi-gene phylogenetics and phylogenomics.</title>
        <authorList>
            <person name="Vandepol N."/>
            <person name="Liber J."/>
            <person name="Desiro A."/>
            <person name="Na H."/>
            <person name="Kennedy M."/>
            <person name="Barry K."/>
            <person name="Grigoriev I.V."/>
            <person name="Miller A.N."/>
            <person name="O'Donnell K."/>
            <person name="Stajich J.E."/>
            <person name="Bonito G."/>
        </authorList>
    </citation>
    <scope>NUCLEOTIDE SEQUENCE</scope>
    <source>
        <strain evidence="1">NRRL 2769</strain>
    </source>
</reference>
<dbReference type="AlphaFoldDB" id="A0A9P6MXC0"/>
<organism evidence="1 2">
    <name type="scientific">Entomortierella chlamydospora</name>
    <dbReference type="NCBI Taxonomy" id="101097"/>
    <lineage>
        <taxon>Eukaryota</taxon>
        <taxon>Fungi</taxon>
        <taxon>Fungi incertae sedis</taxon>
        <taxon>Mucoromycota</taxon>
        <taxon>Mortierellomycotina</taxon>
        <taxon>Mortierellomycetes</taxon>
        <taxon>Mortierellales</taxon>
        <taxon>Mortierellaceae</taxon>
        <taxon>Entomortierella</taxon>
    </lineage>
</organism>
<sequence length="335" mass="39359">MRNQEITQADVGRSYGIQNMYRDLDSNDCMEFEKLLSKSESSAATFVQMIVSGSKDISLTRAKLLELKKFLFIMMYRCESRRNQYFLEIFDIITRRSIEKHMRFNNIHNIHEVWFENLKWIIKTPFDGIMDEIKRASPNGNIFAGSPLDIVSSYNGPIHIVELLDFNLLIMHYVCIWQAPEGSEFILTDNCFGCYEGPMGITLHFIYYAVVLANRSFMSSVPYDEITEMSLFKDHGLHVDPSCVYVKKCPRSHEDYTPEDVFKYRRIVIPKQKVWLVNGVFLDAAHKSVTYKSDASMYRSLLFYDKNKKKVRWIGRDYSRLKRKLFAEMNRTHSN</sequence>
<keyword evidence="2" id="KW-1185">Reference proteome</keyword>